<evidence type="ECO:0000313" key="2">
    <source>
        <dbReference type="EMBL" id="WFR95658.1"/>
    </source>
</evidence>
<feature type="chain" id="PRO_5042072016" description="DUF995 domain-containing protein" evidence="1">
    <location>
        <begin position="22"/>
        <end position="127"/>
    </location>
</feature>
<dbReference type="Proteomes" id="UP000249499">
    <property type="component" value="Chromosome"/>
</dbReference>
<keyword evidence="3" id="KW-1185">Reference proteome</keyword>
<proteinExistence type="predicted"/>
<sequence length="127" mass="13803">MKPLLPALLALAALLPVTARAEAMTDNDIRSDIIGRTIYLAAPLGGEMPLTYHKSGTVDGNGQAVGLGKFIKPNDVGKWWIKSDRLCQQFKTWYDGAPMCFVLERDGAGKVKWTRDNGQTGVARIGD</sequence>
<dbReference type="RefSeq" id="WP_111216544.1">
    <property type="nucleotide sequence ID" value="NZ_CP117255.1"/>
</dbReference>
<feature type="signal peptide" evidence="1">
    <location>
        <begin position="1"/>
        <end position="21"/>
    </location>
</feature>
<name>A0AAF1KGB6_9HYPH</name>
<accession>A0AAF1KGB6</accession>
<evidence type="ECO:0000256" key="1">
    <source>
        <dbReference type="SAM" id="SignalP"/>
    </source>
</evidence>
<dbReference type="KEGG" id="rtu:PR017_00440"/>
<evidence type="ECO:0008006" key="4">
    <source>
        <dbReference type="Google" id="ProtNLM"/>
    </source>
</evidence>
<gene>
    <name evidence="2" type="ORF">PR017_00440</name>
</gene>
<dbReference type="EMBL" id="CP117255">
    <property type="protein sequence ID" value="WFR95658.1"/>
    <property type="molecule type" value="Genomic_DNA"/>
</dbReference>
<reference evidence="2 3" key="1">
    <citation type="journal article" date="2018" name="Sci. Rep.">
        <title>Rhizobium tumorigenes sp. nov., a novel plant tumorigenic bacterium isolated from cane gall tumors on thornless blackberry.</title>
        <authorList>
            <person name="Kuzmanovi N."/>
            <person name="Smalla K."/>
            <person name="Gronow S."/>
            <person name="PuBawska J."/>
        </authorList>
    </citation>
    <scope>NUCLEOTIDE SEQUENCE [LARGE SCALE GENOMIC DNA]</scope>
    <source>
        <strain evidence="2 3">1078</strain>
    </source>
</reference>
<keyword evidence="1" id="KW-0732">Signal</keyword>
<reference evidence="3" key="2">
    <citation type="journal article" date="2023" name="MicrobiologyOpen">
        <title>Genomics of the tumorigenes clade of the family Rhizobiaceae and description of Rhizobium rhododendri sp. nov.</title>
        <authorList>
            <person name="Kuzmanovic N."/>
            <person name="diCenzo G.C."/>
            <person name="Bunk B."/>
            <person name="Sproeer C."/>
            <person name="Fruehling A."/>
            <person name="Neumann-Schaal M."/>
            <person name="Overmann J."/>
            <person name="Smalla K."/>
        </authorList>
    </citation>
    <scope>NUCLEOTIDE SEQUENCE [LARGE SCALE GENOMIC DNA]</scope>
    <source>
        <strain evidence="3">1078</strain>
    </source>
</reference>
<protein>
    <recommendedName>
        <fullName evidence="4">DUF995 domain-containing protein</fullName>
    </recommendedName>
</protein>
<dbReference type="AlphaFoldDB" id="A0AAF1KGB6"/>
<evidence type="ECO:0000313" key="3">
    <source>
        <dbReference type="Proteomes" id="UP000249499"/>
    </source>
</evidence>
<organism evidence="2 3">
    <name type="scientific">Rhizobium tumorigenes</name>
    <dbReference type="NCBI Taxonomy" id="2041385"/>
    <lineage>
        <taxon>Bacteria</taxon>
        <taxon>Pseudomonadati</taxon>
        <taxon>Pseudomonadota</taxon>
        <taxon>Alphaproteobacteria</taxon>
        <taxon>Hyphomicrobiales</taxon>
        <taxon>Rhizobiaceae</taxon>
        <taxon>Rhizobium/Agrobacterium group</taxon>
        <taxon>Rhizobium</taxon>
    </lineage>
</organism>